<evidence type="ECO:0000256" key="1">
    <source>
        <dbReference type="ARBA" id="ARBA00010928"/>
    </source>
</evidence>
<dbReference type="AlphaFoldDB" id="A0A8D8J220"/>
<evidence type="ECO:0000256" key="8">
    <source>
        <dbReference type="ARBA" id="ARBA00043025"/>
    </source>
</evidence>
<dbReference type="InterPro" id="IPR050984">
    <property type="entry name" value="Gfo/Idh/MocA_domain"/>
</dbReference>
<dbReference type="GO" id="GO:0047115">
    <property type="term" value="F:trans-1,2-dihydrobenzene-1,2-diol dehydrogenase activity"/>
    <property type="evidence" value="ECO:0007669"/>
    <property type="project" value="UniProtKB-EC"/>
</dbReference>
<dbReference type="Gene3D" id="3.40.50.720">
    <property type="entry name" value="NAD(P)-binding Rossmann-like Domain"/>
    <property type="match status" value="1"/>
</dbReference>
<dbReference type="SUPFAM" id="SSF55347">
    <property type="entry name" value="Glyceraldehyde-3-phosphate dehydrogenase-like, C-terminal domain"/>
    <property type="match status" value="1"/>
</dbReference>
<dbReference type="Pfam" id="PF22725">
    <property type="entry name" value="GFO_IDH_MocA_C3"/>
    <property type="match status" value="1"/>
</dbReference>
<keyword evidence="2" id="KW-0560">Oxidoreductase</keyword>
<name>A0A8D8J220_CULPI</name>
<accession>A0A8D8J220</accession>
<comment type="catalytic activity">
    <reaction evidence="10">
        <text>D-xylose + NADP(+) = D-xylono-1,5-lactone + NADPH + H(+)</text>
        <dbReference type="Rhea" id="RHEA:22000"/>
        <dbReference type="ChEBI" id="CHEBI:15378"/>
        <dbReference type="ChEBI" id="CHEBI:15867"/>
        <dbReference type="ChEBI" id="CHEBI:53455"/>
        <dbReference type="ChEBI" id="CHEBI:57783"/>
        <dbReference type="ChEBI" id="CHEBI:58349"/>
        <dbReference type="EC" id="1.1.1.179"/>
    </reaction>
</comment>
<feature type="domain" description="Gfo/Idh/MocA-like oxidoreductase N-terminal" evidence="11">
    <location>
        <begin position="4"/>
        <end position="122"/>
    </location>
</feature>
<evidence type="ECO:0000256" key="7">
    <source>
        <dbReference type="ARBA" id="ARBA00042988"/>
    </source>
</evidence>
<evidence type="ECO:0000256" key="9">
    <source>
        <dbReference type="ARBA" id="ARBA00047423"/>
    </source>
</evidence>
<evidence type="ECO:0000256" key="3">
    <source>
        <dbReference type="ARBA" id="ARBA00038853"/>
    </source>
</evidence>
<dbReference type="EMBL" id="HBUE01168171">
    <property type="protein sequence ID" value="CAG6513638.1"/>
    <property type="molecule type" value="Transcribed_RNA"/>
</dbReference>
<evidence type="ECO:0000259" key="11">
    <source>
        <dbReference type="Pfam" id="PF01408"/>
    </source>
</evidence>
<evidence type="ECO:0000256" key="4">
    <source>
        <dbReference type="ARBA" id="ARBA00038984"/>
    </source>
</evidence>
<comment type="similarity">
    <text evidence="1">Belongs to the Gfo/Idh/MocA family.</text>
</comment>
<comment type="catalytic activity">
    <reaction evidence="9">
        <text>(1R,2R)-1,2-dihydrobenzene-1,2-diol + NADP(+) = catechol + NADPH + H(+)</text>
        <dbReference type="Rhea" id="RHEA:16729"/>
        <dbReference type="ChEBI" id="CHEBI:10702"/>
        <dbReference type="ChEBI" id="CHEBI:15378"/>
        <dbReference type="ChEBI" id="CHEBI:18135"/>
        <dbReference type="ChEBI" id="CHEBI:57783"/>
        <dbReference type="ChEBI" id="CHEBI:58349"/>
        <dbReference type="EC" id="1.3.1.20"/>
    </reaction>
</comment>
<dbReference type="EMBL" id="HBUE01273497">
    <property type="protein sequence ID" value="CAG6565109.1"/>
    <property type="molecule type" value="Transcribed_RNA"/>
</dbReference>
<dbReference type="InterPro" id="IPR055170">
    <property type="entry name" value="GFO_IDH_MocA-like_dom"/>
</dbReference>
<feature type="domain" description="GFO/IDH/MocA-like oxidoreductase" evidence="12">
    <location>
        <begin position="133"/>
        <end position="242"/>
    </location>
</feature>
<dbReference type="InterPro" id="IPR036291">
    <property type="entry name" value="NAD(P)-bd_dom_sf"/>
</dbReference>
<protein>
    <recommendedName>
        <fullName evidence="5">Trans-1,2-dihydrobenzene-1,2-diol dehydrogenase</fullName>
        <ecNumber evidence="4">1.1.1.179</ecNumber>
        <ecNumber evidence="3">1.3.1.20</ecNumber>
    </recommendedName>
    <alternativeName>
        <fullName evidence="8">D-xylose 1-dehydrogenase</fullName>
    </alternativeName>
    <alternativeName>
        <fullName evidence="7">D-xylose-NADP dehydrogenase</fullName>
    </alternativeName>
    <alternativeName>
        <fullName evidence="6">Dimeric dihydrodiol dehydrogenase</fullName>
    </alternativeName>
</protein>
<evidence type="ECO:0000259" key="12">
    <source>
        <dbReference type="Pfam" id="PF22725"/>
    </source>
</evidence>
<dbReference type="GO" id="GO:0047837">
    <property type="term" value="F:D-xylose 1-dehydrogenase (NADP+) activity"/>
    <property type="evidence" value="ECO:0007669"/>
    <property type="project" value="UniProtKB-EC"/>
</dbReference>
<dbReference type="Pfam" id="PF01408">
    <property type="entry name" value="GFO_IDH_MocA"/>
    <property type="match status" value="1"/>
</dbReference>
<evidence type="ECO:0000313" key="13">
    <source>
        <dbReference type="EMBL" id="CAG6565109.1"/>
    </source>
</evidence>
<reference evidence="13" key="1">
    <citation type="submission" date="2021-05" db="EMBL/GenBank/DDBJ databases">
        <authorList>
            <person name="Alioto T."/>
            <person name="Alioto T."/>
            <person name="Gomez Garrido J."/>
        </authorList>
    </citation>
    <scope>NUCLEOTIDE SEQUENCE</scope>
</reference>
<organism evidence="13">
    <name type="scientific">Culex pipiens</name>
    <name type="common">House mosquito</name>
    <dbReference type="NCBI Taxonomy" id="7175"/>
    <lineage>
        <taxon>Eukaryota</taxon>
        <taxon>Metazoa</taxon>
        <taxon>Ecdysozoa</taxon>
        <taxon>Arthropoda</taxon>
        <taxon>Hexapoda</taxon>
        <taxon>Insecta</taxon>
        <taxon>Pterygota</taxon>
        <taxon>Neoptera</taxon>
        <taxon>Endopterygota</taxon>
        <taxon>Diptera</taxon>
        <taxon>Nematocera</taxon>
        <taxon>Culicoidea</taxon>
        <taxon>Culicidae</taxon>
        <taxon>Culicinae</taxon>
        <taxon>Culicini</taxon>
        <taxon>Culex</taxon>
        <taxon>Culex</taxon>
    </lineage>
</organism>
<sequence>MSALRWGIVSAGTVAHDFACAVSTLPEADHRVVAVAARGLENAQKFAELHGIGSFYDGYEALARDKNVDIVYIGAVTSTHYEVAMAMLDAGKHVLCEKPLCVNEGQSKALLGYARERGLFCMESIWSRFFPSYAHVRERIRRGDLGEIQQITIEQGLRISNVERIRMGRLGAGSILDLGVNTVQLALWTFQSYPKEIVVTGGVEAELKVELRFINGGVASIRTSGIQDLSNTAVISGTHGKITLYDFWCPTELTDLDGTVRSYPLPSSKIECIQKNGEGLRYEVEECRKRVLAGDVESQTVPHGDSLAIARVQDAIRKQLGVEEVEDYVFKP</sequence>
<proteinExistence type="inferred from homology"/>
<evidence type="ECO:0000256" key="2">
    <source>
        <dbReference type="ARBA" id="ARBA00023002"/>
    </source>
</evidence>
<dbReference type="SUPFAM" id="SSF51735">
    <property type="entry name" value="NAD(P)-binding Rossmann-fold domains"/>
    <property type="match status" value="1"/>
</dbReference>
<dbReference type="PANTHER" id="PTHR22604:SF105">
    <property type="entry name" value="TRANS-1,2-DIHYDROBENZENE-1,2-DIOL DEHYDROGENASE"/>
    <property type="match status" value="1"/>
</dbReference>
<dbReference type="Gene3D" id="3.30.360.10">
    <property type="entry name" value="Dihydrodipicolinate Reductase, domain 2"/>
    <property type="match status" value="1"/>
</dbReference>
<dbReference type="InterPro" id="IPR000683">
    <property type="entry name" value="Gfo/Idh/MocA-like_OxRdtase_N"/>
</dbReference>
<evidence type="ECO:0000256" key="6">
    <source>
        <dbReference type="ARBA" id="ARBA00042926"/>
    </source>
</evidence>
<dbReference type="GO" id="GO:0000166">
    <property type="term" value="F:nucleotide binding"/>
    <property type="evidence" value="ECO:0007669"/>
    <property type="project" value="InterPro"/>
</dbReference>
<evidence type="ECO:0000256" key="10">
    <source>
        <dbReference type="ARBA" id="ARBA00049233"/>
    </source>
</evidence>
<evidence type="ECO:0000256" key="5">
    <source>
        <dbReference type="ARBA" id="ARBA00040603"/>
    </source>
</evidence>
<dbReference type="EC" id="1.1.1.179" evidence="4"/>
<dbReference type="EC" id="1.3.1.20" evidence="3"/>
<dbReference type="PANTHER" id="PTHR22604">
    <property type="entry name" value="OXIDOREDUCTASES"/>
    <property type="match status" value="1"/>
</dbReference>